<evidence type="ECO:0000259" key="6">
    <source>
        <dbReference type="PROSITE" id="PS51462"/>
    </source>
</evidence>
<comment type="caution">
    <text evidence="7">The sequence shown here is derived from an EMBL/GenBank/DDBJ whole genome shotgun (WGS) entry which is preliminary data.</text>
</comment>
<dbReference type="PATRIC" id="fig|742734.4.peg.5371"/>
<dbReference type="InterPro" id="IPR000086">
    <property type="entry name" value="NUDIX_hydrolase_dom"/>
</dbReference>
<dbReference type="PANTHER" id="PTHR43758">
    <property type="entry name" value="7,8-DIHYDRO-8-OXOGUANINE TRIPHOSPHATASE"/>
    <property type="match status" value="1"/>
</dbReference>
<evidence type="ECO:0000256" key="1">
    <source>
        <dbReference type="ARBA" id="ARBA00001946"/>
    </source>
</evidence>
<evidence type="ECO:0000313" key="8">
    <source>
        <dbReference type="Proteomes" id="UP000037392"/>
    </source>
</evidence>
<dbReference type="AlphaFoldDB" id="A0A0J9BMH4"/>
<reference evidence="7 8" key="1">
    <citation type="submission" date="2011-04" db="EMBL/GenBank/DDBJ databases">
        <title>The Genome Sequence of Clostridium citroniae WAL-19142.</title>
        <authorList>
            <consortium name="The Broad Institute Genome Sequencing Platform"/>
            <person name="Earl A."/>
            <person name="Ward D."/>
            <person name="Feldgarden M."/>
            <person name="Gevers D."/>
            <person name="Warren Y.A."/>
            <person name="Tyrrell K.L."/>
            <person name="Citron D.M."/>
            <person name="Goldstein E.J."/>
            <person name="Daigneault M."/>
            <person name="Allen-Vercoe E."/>
            <person name="Young S.K."/>
            <person name="Zeng Q."/>
            <person name="Gargeya S."/>
            <person name="Fitzgerald M."/>
            <person name="Haas B."/>
            <person name="Abouelleil A."/>
            <person name="Alvarado L."/>
            <person name="Arachchi H.M."/>
            <person name="Berlin A."/>
            <person name="Brown A."/>
            <person name="Chapman S.B."/>
            <person name="Chen Z."/>
            <person name="Dunbar C."/>
            <person name="Freedman E."/>
            <person name="Gearin G."/>
            <person name="Gellesch M."/>
            <person name="Goldberg J."/>
            <person name="Griggs A."/>
            <person name="Gujja S."/>
            <person name="Heilman E.R."/>
            <person name="Heiman D."/>
            <person name="Howarth C."/>
            <person name="Larson L."/>
            <person name="Lui A."/>
            <person name="MacDonald P.J."/>
            <person name="Mehta T."/>
            <person name="Montmayeur A."/>
            <person name="Murphy C."/>
            <person name="Neiman D."/>
            <person name="Pearson M."/>
            <person name="Priest M."/>
            <person name="Roberts A."/>
            <person name="Saif S."/>
            <person name="Shea T."/>
            <person name="Shenoy N."/>
            <person name="Sisk P."/>
            <person name="Stolte C."/>
            <person name="Sykes S."/>
            <person name="White J."/>
            <person name="Yandava C."/>
            <person name="Wortman J."/>
            <person name="Nusbaum C."/>
            <person name="Birren B."/>
        </authorList>
    </citation>
    <scope>NUCLEOTIDE SEQUENCE [LARGE SCALE GENOMIC DNA]</scope>
    <source>
        <strain evidence="7 8">WAL-19142</strain>
    </source>
</reference>
<comment type="cofactor">
    <cofactor evidence="1">
        <name>Mg(2+)</name>
        <dbReference type="ChEBI" id="CHEBI:18420"/>
    </cofactor>
</comment>
<dbReference type="InterPro" id="IPR003562">
    <property type="entry name" value="Mutator_MutX_prot"/>
</dbReference>
<dbReference type="InterPro" id="IPR020084">
    <property type="entry name" value="NUDIX_hydrolase_CS"/>
</dbReference>
<dbReference type="Proteomes" id="UP000037392">
    <property type="component" value="Unassembled WGS sequence"/>
</dbReference>
<dbReference type="PANTHER" id="PTHR43758:SF2">
    <property type="entry name" value="OXIDIZED PURINE NUCLEOSIDE TRIPHOSPHATE HYDROLASE"/>
    <property type="match status" value="1"/>
</dbReference>
<evidence type="ECO:0000256" key="5">
    <source>
        <dbReference type="ARBA" id="ARBA00022842"/>
    </source>
</evidence>
<accession>A0A0J9BMH4</accession>
<dbReference type="PRINTS" id="PR01402">
    <property type="entry name" value="MUTATORMUTX"/>
</dbReference>
<keyword evidence="3" id="KW-0479">Metal-binding</keyword>
<proteinExistence type="inferred from homology"/>
<feature type="domain" description="Nudix hydrolase" evidence="6">
    <location>
        <begin position="1"/>
        <end position="126"/>
    </location>
</feature>
<name>A0A0J9BMH4_9FIRM</name>
<evidence type="ECO:0000256" key="3">
    <source>
        <dbReference type="ARBA" id="ARBA00022723"/>
    </source>
</evidence>
<gene>
    <name evidence="7" type="ORF">HMPREF9470_05017</name>
</gene>
<dbReference type="SUPFAM" id="SSF55811">
    <property type="entry name" value="Nudix"/>
    <property type="match status" value="2"/>
</dbReference>
<sequence>MTTLCYIEKDGAYLMLHRVSKMHDVNKDKWIGVGGHFEHNESPEECLLREVREETGLTLTSWRFRGLITFMADGWDTEYMCLYTADKYEGEMISCNEGVLEWVKKEDVLGLNLWEGDKIFFRLMNEDRPFFSLKLSYHNDCLVEAALDGQRMELFDILDDHGERTGRVRERTMVHLDGDIHGTAHIWIVRKGPYGGFDLLLQKRSRCKDSYPGCYDISSAGHVQAGDGFLPTALRELKEELGIEASQEDLEFAGIHTGYMEEEFYGSMFKDSEYSHVYVYRRPVEAENLKLQEEEVESVMWMGLDECMEAVREAALPNCLYMDELELLKGYLEGHPQGGMQGHS</sequence>
<comment type="similarity">
    <text evidence="2">Belongs to the Nudix hydrolase family.</text>
</comment>
<dbReference type="EMBL" id="ADLK01000042">
    <property type="protein sequence ID" value="KMW14078.1"/>
    <property type="molecule type" value="Genomic_DNA"/>
</dbReference>
<dbReference type="CDD" id="cd04692">
    <property type="entry name" value="NUDIX_Hydrolase"/>
    <property type="match status" value="1"/>
</dbReference>
<evidence type="ECO:0000256" key="4">
    <source>
        <dbReference type="ARBA" id="ARBA00022801"/>
    </source>
</evidence>
<dbReference type="OrthoDB" id="9804563at2"/>
<keyword evidence="4" id="KW-0378">Hydrolase</keyword>
<dbReference type="CDD" id="cd18886">
    <property type="entry name" value="NUDIX_MutT_Nudt1"/>
    <property type="match status" value="1"/>
</dbReference>
<protein>
    <recommendedName>
        <fullName evidence="6">Nudix hydrolase domain-containing protein</fullName>
    </recommendedName>
</protein>
<keyword evidence="5" id="KW-0460">Magnesium</keyword>
<organism evidence="7 8">
    <name type="scientific">[Clostridium] citroniae WAL-19142</name>
    <dbReference type="NCBI Taxonomy" id="742734"/>
    <lineage>
        <taxon>Bacteria</taxon>
        <taxon>Bacillati</taxon>
        <taxon>Bacillota</taxon>
        <taxon>Clostridia</taxon>
        <taxon>Lachnospirales</taxon>
        <taxon>Lachnospiraceae</taxon>
        <taxon>Enterocloster</taxon>
    </lineage>
</organism>
<evidence type="ECO:0000256" key="2">
    <source>
        <dbReference type="ARBA" id="ARBA00005582"/>
    </source>
</evidence>
<dbReference type="GO" id="GO:0008413">
    <property type="term" value="F:8-oxo-7,8-dihydroguanosine triphosphate pyrophosphatase activity"/>
    <property type="evidence" value="ECO:0007669"/>
    <property type="project" value="InterPro"/>
</dbReference>
<dbReference type="PROSITE" id="PS51462">
    <property type="entry name" value="NUDIX"/>
    <property type="match status" value="2"/>
</dbReference>
<dbReference type="PROSITE" id="PS00893">
    <property type="entry name" value="NUDIX_BOX"/>
    <property type="match status" value="1"/>
</dbReference>
<dbReference type="GO" id="GO:0005737">
    <property type="term" value="C:cytoplasm"/>
    <property type="evidence" value="ECO:0007669"/>
    <property type="project" value="TreeGrafter"/>
</dbReference>
<dbReference type="InterPro" id="IPR015797">
    <property type="entry name" value="NUDIX_hydrolase-like_dom_sf"/>
</dbReference>
<dbReference type="GO" id="GO:0046872">
    <property type="term" value="F:metal ion binding"/>
    <property type="evidence" value="ECO:0007669"/>
    <property type="project" value="UniProtKB-KW"/>
</dbReference>
<dbReference type="GO" id="GO:0006281">
    <property type="term" value="P:DNA repair"/>
    <property type="evidence" value="ECO:0007669"/>
    <property type="project" value="InterPro"/>
</dbReference>
<dbReference type="Pfam" id="PF00293">
    <property type="entry name" value="NUDIX"/>
    <property type="match status" value="2"/>
</dbReference>
<feature type="domain" description="Nudix hydrolase" evidence="6">
    <location>
        <begin position="179"/>
        <end position="326"/>
    </location>
</feature>
<evidence type="ECO:0000313" key="7">
    <source>
        <dbReference type="EMBL" id="KMW14078.1"/>
    </source>
</evidence>
<dbReference type="Gene3D" id="3.90.79.10">
    <property type="entry name" value="Nucleoside Triphosphate Pyrophosphohydrolase"/>
    <property type="match status" value="2"/>
</dbReference>